<dbReference type="Gene3D" id="1.10.510.10">
    <property type="entry name" value="Transferase(Phosphotransferase) domain 1"/>
    <property type="match status" value="1"/>
</dbReference>
<dbReference type="GO" id="GO:0005524">
    <property type="term" value="F:ATP binding"/>
    <property type="evidence" value="ECO:0007669"/>
    <property type="project" value="InterPro"/>
</dbReference>
<feature type="domain" description="Protein kinase" evidence="2">
    <location>
        <begin position="120"/>
        <end position="389"/>
    </location>
</feature>
<dbReference type="Gene3D" id="3.30.200.20">
    <property type="entry name" value="Phosphorylase Kinase, domain 1"/>
    <property type="match status" value="1"/>
</dbReference>
<dbReference type="SUPFAM" id="SSF56112">
    <property type="entry name" value="Protein kinase-like (PK-like)"/>
    <property type="match status" value="1"/>
</dbReference>
<dbReference type="InterPro" id="IPR011009">
    <property type="entry name" value="Kinase-like_dom_sf"/>
</dbReference>
<evidence type="ECO:0000313" key="4">
    <source>
        <dbReference type="Proteomes" id="UP001162029"/>
    </source>
</evidence>
<proteinExistence type="predicted"/>
<dbReference type="PROSITE" id="PS50011">
    <property type="entry name" value="PROTEIN_KINASE_DOM"/>
    <property type="match status" value="1"/>
</dbReference>
<reference evidence="3" key="1">
    <citation type="submission" date="2022-12" db="EMBL/GenBank/DDBJ databases">
        <authorList>
            <person name="Webb A."/>
        </authorList>
    </citation>
    <scope>NUCLEOTIDE SEQUENCE</scope>
    <source>
        <strain evidence="3">Pd1</strain>
    </source>
</reference>
<evidence type="ECO:0000259" key="2">
    <source>
        <dbReference type="PROSITE" id="PS50011"/>
    </source>
</evidence>
<evidence type="ECO:0000256" key="1">
    <source>
        <dbReference type="SAM" id="MobiDB-lite"/>
    </source>
</evidence>
<gene>
    <name evidence="3" type="ORF">PDE001_LOCUS11747</name>
</gene>
<dbReference type="EMBL" id="CANTFM010002624">
    <property type="protein sequence ID" value="CAI5746786.1"/>
    <property type="molecule type" value="Genomic_DNA"/>
</dbReference>
<dbReference type="InterPro" id="IPR000719">
    <property type="entry name" value="Prot_kinase_dom"/>
</dbReference>
<dbReference type="InterPro" id="IPR051681">
    <property type="entry name" value="Ser/Thr_Kinases-Pseudokinases"/>
</dbReference>
<dbReference type="AlphaFoldDB" id="A0AAV0VCG8"/>
<name>A0AAV0VCG8_9STRA</name>
<feature type="region of interest" description="Disordered" evidence="1">
    <location>
        <begin position="1"/>
        <end position="48"/>
    </location>
</feature>
<dbReference type="PANTHER" id="PTHR44329">
    <property type="entry name" value="SERINE/THREONINE-PROTEIN KINASE TNNI3K-RELATED"/>
    <property type="match status" value="1"/>
</dbReference>
<protein>
    <recommendedName>
        <fullName evidence="2">Protein kinase domain-containing protein</fullName>
    </recommendedName>
</protein>
<dbReference type="PANTHER" id="PTHR44329:SF214">
    <property type="entry name" value="PROTEIN KINASE DOMAIN-CONTAINING PROTEIN"/>
    <property type="match status" value="1"/>
</dbReference>
<dbReference type="Pfam" id="PF00069">
    <property type="entry name" value="Pkinase"/>
    <property type="match status" value="1"/>
</dbReference>
<evidence type="ECO:0000313" key="3">
    <source>
        <dbReference type="EMBL" id="CAI5746786.1"/>
    </source>
</evidence>
<keyword evidence="4" id="KW-1185">Reference proteome</keyword>
<dbReference type="InterPro" id="IPR008271">
    <property type="entry name" value="Ser/Thr_kinase_AS"/>
</dbReference>
<dbReference type="PROSITE" id="PS00108">
    <property type="entry name" value="PROTEIN_KINASE_ST"/>
    <property type="match status" value="1"/>
</dbReference>
<dbReference type="SMART" id="SM00220">
    <property type="entry name" value="S_TKc"/>
    <property type="match status" value="1"/>
</dbReference>
<organism evidence="3 4">
    <name type="scientific">Peronospora destructor</name>
    <dbReference type="NCBI Taxonomy" id="86335"/>
    <lineage>
        <taxon>Eukaryota</taxon>
        <taxon>Sar</taxon>
        <taxon>Stramenopiles</taxon>
        <taxon>Oomycota</taxon>
        <taxon>Peronosporomycetes</taxon>
        <taxon>Peronosporales</taxon>
        <taxon>Peronosporaceae</taxon>
        <taxon>Peronospora</taxon>
    </lineage>
</organism>
<dbReference type="GO" id="GO:0004674">
    <property type="term" value="F:protein serine/threonine kinase activity"/>
    <property type="evidence" value="ECO:0007669"/>
    <property type="project" value="TreeGrafter"/>
</dbReference>
<dbReference type="Proteomes" id="UP001162029">
    <property type="component" value="Unassembled WGS sequence"/>
</dbReference>
<comment type="caution">
    <text evidence="3">The sequence shown here is derived from an EMBL/GenBank/DDBJ whole genome shotgun (WGS) entry which is preliminary data.</text>
</comment>
<sequence>MVKYSLDSLSNEKGEVLSSVKDNNHVDGPGKENGTPAVHPATTSNSYINNELNSTTSTPWPAITPSLTTTPAAIDNDSTSKLAISVSTRDNISSIERKRHRRNCGWHSYLLLLEFLIKKIHSQELIACGGFGQVFLAAYNGQTVAVKTLLPEIADDMGEINALFAEAKVMATLEHPCIVNFIGIAWESFSSICCVTEYLVGGDLRALLNHFLANNTRPQGFDHDKVKIASDIVHGLTYLHSRDPNILHRDLKSGNVLLDSQLNAKLTDFGVSRERSDGMMTNAVGTSLWMAPEVMLGSHYDGKADVFSFGILLSELDTHVMPYANVRNVNGCKPSETTILRKVAAGKLQVEFSRTCPPGLLELAKACISVNPKDRPTAREALARLETALTLFEAEEVAL</sequence>
<accession>A0AAV0VCG8</accession>